<feature type="domain" description="Major facilitator superfamily (MFS) profile" evidence="8">
    <location>
        <begin position="16"/>
        <end position="190"/>
    </location>
</feature>
<feature type="transmembrane region" description="Helical" evidence="7">
    <location>
        <begin position="106"/>
        <end position="126"/>
    </location>
</feature>
<evidence type="ECO:0000256" key="6">
    <source>
        <dbReference type="ARBA" id="ARBA00023136"/>
    </source>
</evidence>
<comment type="subcellular location">
    <subcellularLocation>
        <location evidence="1">Cell membrane</location>
        <topology evidence="1">Multi-pass membrane protein</topology>
    </subcellularLocation>
</comment>
<evidence type="ECO:0000313" key="10">
    <source>
        <dbReference type="Proteomes" id="UP000647860"/>
    </source>
</evidence>
<dbReference type="EMBL" id="BOPA01000028">
    <property type="protein sequence ID" value="GIJ17430.1"/>
    <property type="molecule type" value="Genomic_DNA"/>
</dbReference>
<protein>
    <recommendedName>
        <fullName evidence="8">Major facilitator superfamily (MFS) profile domain-containing protein</fullName>
    </recommendedName>
</protein>
<evidence type="ECO:0000259" key="8">
    <source>
        <dbReference type="PROSITE" id="PS50850"/>
    </source>
</evidence>
<keyword evidence="4 7" id="KW-0812">Transmembrane</keyword>
<accession>A0ABQ4IHN3</accession>
<keyword evidence="6 7" id="KW-0472">Membrane</keyword>
<evidence type="ECO:0000313" key="9">
    <source>
        <dbReference type="EMBL" id="GIJ17430.1"/>
    </source>
</evidence>
<dbReference type="InterPro" id="IPR002229">
    <property type="entry name" value="RhesusRHD"/>
</dbReference>
<evidence type="ECO:0000256" key="1">
    <source>
        <dbReference type="ARBA" id="ARBA00004651"/>
    </source>
</evidence>
<dbReference type="PROSITE" id="PS50850">
    <property type="entry name" value="MFS"/>
    <property type="match status" value="1"/>
</dbReference>
<dbReference type="SUPFAM" id="SSF103473">
    <property type="entry name" value="MFS general substrate transporter"/>
    <property type="match status" value="1"/>
</dbReference>
<evidence type="ECO:0000256" key="2">
    <source>
        <dbReference type="ARBA" id="ARBA00022448"/>
    </source>
</evidence>
<dbReference type="PANTHER" id="PTHR42718:SF46">
    <property type="entry name" value="BLR6921 PROTEIN"/>
    <property type="match status" value="1"/>
</dbReference>
<evidence type="ECO:0000256" key="5">
    <source>
        <dbReference type="ARBA" id="ARBA00022989"/>
    </source>
</evidence>
<feature type="transmembrane region" description="Helical" evidence="7">
    <location>
        <begin position="146"/>
        <end position="168"/>
    </location>
</feature>
<dbReference type="PRINTS" id="PR00342">
    <property type="entry name" value="RHESUSRHD"/>
</dbReference>
<evidence type="ECO:0000256" key="3">
    <source>
        <dbReference type="ARBA" id="ARBA00022475"/>
    </source>
</evidence>
<evidence type="ECO:0000256" key="7">
    <source>
        <dbReference type="SAM" id="Phobius"/>
    </source>
</evidence>
<dbReference type="Gene3D" id="1.20.1250.20">
    <property type="entry name" value="MFS general substrate transporter like domains"/>
    <property type="match status" value="1"/>
</dbReference>
<reference evidence="9 10" key="1">
    <citation type="submission" date="2021-01" db="EMBL/GenBank/DDBJ databases">
        <title>Whole genome shotgun sequence of Verrucosispora gifhornensis NBRC 16317.</title>
        <authorList>
            <person name="Komaki H."/>
            <person name="Tamura T."/>
        </authorList>
    </citation>
    <scope>NUCLEOTIDE SEQUENCE [LARGE SCALE GENOMIC DNA]</scope>
    <source>
        <strain evidence="9 10">NBRC 16317</strain>
    </source>
</reference>
<feature type="transmembrane region" description="Helical" evidence="7">
    <location>
        <begin position="53"/>
        <end position="74"/>
    </location>
</feature>
<dbReference type="Proteomes" id="UP000647860">
    <property type="component" value="Unassembled WGS sequence"/>
</dbReference>
<keyword evidence="2" id="KW-0813">Transport</keyword>
<keyword evidence="5 7" id="KW-1133">Transmembrane helix</keyword>
<comment type="caution">
    <text evidence="9">The sequence shown here is derived from an EMBL/GenBank/DDBJ whole genome shotgun (WGS) entry which is preliminary data.</text>
</comment>
<feature type="transmembrane region" description="Helical" evidence="7">
    <location>
        <begin position="80"/>
        <end position="99"/>
    </location>
</feature>
<gene>
    <name evidence="9" type="ORF">Vgi01_41140</name>
</gene>
<name>A0ABQ4IHN3_9ACTN</name>
<proteinExistence type="predicted"/>
<dbReference type="InterPro" id="IPR020846">
    <property type="entry name" value="MFS_dom"/>
</dbReference>
<dbReference type="PANTHER" id="PTHR42718">
    <property type="entry name" value="MAJOR FACILITATOR SUPERFAMILY MULTIDRUG TRANSPORTER MFSC"/>
    <property type="match status" value="1"/>
</dbReference>
<keyword evidence="10" id="KW-1185">Reference proteome</keyword>
<keyword evidence="3" id="KW-1003">Cell membrane</keyword>
<sequence length="190" mass="18698">MAVPLVPPWVWTVPSLVLGALVALVLTFTTSGASVVGTLFLQQVLDLTAAVSGAVFLVFSAAVAAGSAVASGVVRRLGRVAAMVAGLVVVGGAMSVSALAVDRRSLVLFLVGLFVSGSGLGVASVASTAHGTSTTADDNAGLFGGILNAAAQIGTALLTAALVALLAWRWPDGAASRPASSARPEHAQAP</sequence>
<feature type="transmembrane region" description="Helical" evidence="7">
    <location>
        <begin position="16"/>
        <end position="41"/>
    </location>
</feature>
<evidence type="ECO:0000256" key="4">
    <source>
        <dbReference type="ARBA" id="ARBA00022692"/>
    </source>
</evidence>
<dbReference type="InterPro" id="IPR036259">
    <property type="entry name" value="MFS_trans_sf"/>
</dbReference>
<organism evidence="9 10">
    <name type="scientific">Micromonospora gifhornensis</name>
    <dbReference type="NCBI Taxonomy" id="84594"/>
    <lineage>
        <taxon>Bacteria</taxon>
        <taxon>Bacillati</taxon>
        <taxon>Actinomycetota</taxon>
        <taxon>Actinomycetes</taxon>
        <taxon>Micromonosporales</taxon>
        <taxon>Micromonosporaceae</taxon>
        <taxon>Micromonospora</taxon>
    </lineage>
</organism>